<dbReference type="RefSeq" id="XP_007371608.1">
    <property type="nucleotide sequence ID" value="XM_007371546.1"/>
</dbReference>
<organism evidence="1 2">
    <name type="scientific">Dichomitus squalens (strain LYAD-421)</name>
    <name type="common">Western red white-rot fungus</name>
    <dbReference type="NCBI Taxonomy" id="732165"/>
    <lineage>
        <taxon>Eukaryota</taxon>
        <taxon>Fungi</taxon>
        <taxon>Dikarya</taxon>
        <taxon>Basidiomycota</taxon>
        <taxon>Agaricomycotina</taxon>
        <taxon>Agaricomycetes</taxon>
        <taxon>Polyporales</taxon>
        <taxon>Polyporaceae</taxon>
        <taxon>Dichomitus</taxon>
    </lineage>
</organism>
<accession>R7SHM0</accession>
<evidence type="ECO:0000313" key="1">
    <source>
        <dbReference type="EMBL" id="EJF55656.1"/>
    </source>
</evidence>
<dbReference type="KEGG" id="dsq:DICSQDRAFT_158243"/>
<sequence length="115" mass="12350">MTLKTEQALVQPANDARGARGIIAAKHVLRSTMSITGAVYLTYARLCSPSSSCVTPAASSLVLVLCSTKSRQNSSHRARSAARRGRLLSVYRISWQRPGSVRAHKDTGVVTARTP</sequence>
<evidence type="ECO:0000313" key="2">
    <source>
        <dbReference type="Proteomes" id="UP000053319"/>
    </source>
</evidence>
<dbReference type="AlphaFoldDB" id="R7SHM0"/>
<proteinExistence type="predicted"/>
<dbReference type="Proteomes" id="UP000053319">
    <property type="component" value="Unassembled WGS sequence"/>
</dbReference>
<reference evidence="1 2" key="1">
    <citation type="journal article" date="2012" name="Science">
        <title>The Paleozoic origin of enzymatic lignin decomposition reconstructed from 31 fungal genomes.</title>
        <authorList>
            <person name="Floudas D."/>
            <person name="Binder M."/>
            <person name="Riley R."/>
            <person name="Barry K."/>
            <person name="Blanchette R.A."/>
            <person name="Henrissat B."/>
            <person name="Martinez A.T."/>
            <person name="Otillar R."/>
            <person name="Spatafora J.W."/>
            <person name="Yadav J.S."/>
            <person name="Aerts A."/>
            <person name="Benoit I."/>
            <person name="Boyd A."/>
            <person name="Carlson A."/>
            <person name="Copeland A."/>
            <person name="Coutinho P.M."/>
            <person name="de Vries R.P."/>
            <person name="Ferreira P."/>
            <person name="Findley K."/>
            <person name="Foster B."/>
            <person name="Gaskell J."/>
            <person name="Glotzer D."/>
            <person name="Gorecki P."/>
            <person name="Heitman J."/>
            <person name="Hesse C."/>
            <person name="Hori C."/>
            <person name="Igarashi K."/>
            <person name="Jurgens J.A."/>
            <person name="Kallen N."/>
            <person name="Kersten P."/>
            <person name="Kohler A."/>
            <person name="Kuees U."/>
            <person name="Kumar T.K.A."/>
            <person name="Kuo A."/>
            <person name="LaButti K."/>
            <person name="Larrondo L.F."/>
            <person name="Lindquist E."/>
            <person name="Ling A."/>
            <person name="Lombard V."/>
            <person name="Lucas S."/>
            <person name="Lundell T."/>
            <person name="Martin R."/>
            <person name="McLaughlin D.J."/>
            <person name="Morgenstern I."/>
            <person name="Morin E."/>
            <person name="Murat C."/>
            <person name="Nagy L.G."/>
            <person name="Nolan M."/>
            <person name="Ohm R.A."/>
            <person name="Patyshakuliyeva A."/>
            <person name="Rokas A."/>
            <person name="Ruiz-Duenas F.J."/>
            <person name="Sabat G."/>
            <person name="Salamov A."/>
            <person name="Samejima M."/>
            <person name="Schmutz J."/>
            <person name="Slot J.C."/>
            <person name="St John F."/>
            <person name="Stenlid J."/>
            <person name="Sun H."/>
            <person name="Sun S."/>
            <person name="Syed K."/>
            <person name="Tsang A."/>
            <person name="Wiebenga A."/>
            <person name="Young D."/>
            <person name="Pisabarro A."/>
            <person name="Eastwood D.C."/>
            <person name="Martin F."/>
            <person name="Cullen D."/>
            <person name="Grigoriev I.V."/>
            <person name="Hibbett D.S."/>
        </authorList>
    </citation>
    <scope>NUCLEOTIDE SEQUENCE [LARGE SCALE GENOMIC DNA]</scope>
    <source>
        <strain evidence="1 2">LYAD-421 SS1</strain>
    </source>
</reference>
<dbReference type="HOGENOM" id="CLU_2108937_0_0_1"/>
<dbReference type="EMBL" id="JH719513">
    <property type="protein sequence ID" value="EJF55656.1"/>
    <property type="molecule type" value="Genomic_DNA"/>
</dbReference>
<gene>
    <name evidence="1" type="ORF">DICSQDRAFT_158243</name>
</gene>
<name>R7SHM0_DICSQ</name>
<dbReference type="GeneID" id="18837856"/>
<protein>
    <submittedName>
        <fullName evidence="1">Uncharacterized protein</fullName>
    </submittedName>
</protein>